<feature type="transmembrane region" description="Helical" evidence="9">
    <location>
        <begin position="364"/>
        <end position="390"/>
    </location>
</feature>
<evidence type="ECO:0000256" key="9">
    <source>
        <dbReference type="SAM" id="Phobius"/>
    </source>
</evidence>
<dbReference type="GO" id="GO:0005886">
    <property type="term" value="C:plasma membrane"/>
    <property type="evidence" value="ECO:0007669"/>
    <property type="project" value="UniProtKB-SubCell"/>
</dbReference>
<dbReference type="Proteomes" id="UP000003675">
    <property type="component" value="Unassembled WGS sequence"/>
</dbReference>
<keyword evidence="8 9" id="KW-0472">Membrane</keyword>
<dbReference type="eggNOG" id="COG3775">
    <property type="taxonomic scope" value="Bacteria"/>
</dbReference>
<dbReference type="InterPro" id="IPR004703">
    <property type="entry name" value="PTS_sugar-sp_permease"/>
</dbReference>
<feature type="transmembrane region" description="Helical" evidence="9">
    <location>
        <begin position="402"/>
        <end position="423"/>
    </location>
</feature>
<evidence type="ECO:0000256" key="5">
    <source>
        <dbReference type="ARBA" id="ARBA00022683"/>
    </source>
</evidence>
<evidence type="ECO:0000256" key="1">
    <source>
        <dbReference type="ARBA" id="ARBA00004651"/>
    </source>
</evidence>
<name>C8P469_9LACO</name>
<dbReference type="GO" id="GO:0015577">
    <property type="term" value="F:galactitol transmembrane transporter activity"/>
    <property type="evidence" value="ECO:0007669"/>
    <property type="project" value="InterPro"/>
</dbReference>
<evidence type="ECO:0000313" key="10">
    <source>
        <dbReference type="EMBL" id="EEW54736.1"/>
    </source>
</evidence>
<dbReference type="EMBL" id="AZDK01000002">
    <property type="protein sequence ID" value="KRK60662.1"/>
    <property type="molecule type" value="Genomic_DNA"/>
</dbReference>
<feature type="transmembrane region" description="Helical" evidence="9">
    <location>
        <begin position="429"/>
        <end position="456"/>
    </location>
</feature>
<feature type="transmembrane region" description="Helical" evidence="9">
    <location>
        <begin position="256"/>
        <end position="278"/>
    </location>
</feature>
<dbReference type="STRING" id="525309.HMPREF0494_0113"/>
<accession>C8P469</accession>
<evidence type="ECO:0000256" key="4">
    <source>
        <dbReference type="ARBA" id="ARBA00022597"/>
    </source>
</evidence>
<evidence type="ECO:0000313" key="13">
    <source>
        <dbReference type="Proteomes" id="UP000051883"/>
    </source>
</evidence>
<organism evidence="10 12">
    <name type="scientific">Limosilactobacillus antri DSM 16041</name>
    <dbReference type="NCBI Taxonomy" id="525309"/>
    <lineage>
        <taxon>Bacteria</taxon>
        <taxon>Bacillati</taxon>
        <taxon>Bacillota</taxon>
        <taxon>Bacilli</taxon>
        <taxon>Lactobacillales</taxon>
        <taxon>Lactobacillaceae</taxon>
        <taxon>Limosilactobacillus</taxon>
    </lineage>
</organism>
<sequence length="486" mass="53355">MLFLLEFVNHFFNAFGATVVVPIMIFIIALCLRVPLKTAVRSGLYAGVGLTGFSWIISEFTPVVTKIIRQMVNNSGIHLPVVDIGWQAGSLASFGSSVGLTFFVFGLLAEFLLFAVGITKVFMPSNLWNNFGFMIWGTVAYYVTKNYWLSLGLSFFMLLYSLLLAEIQADSWSRYYKVNNATVCAPHNIVQTVPAIILDPLWNFLGLNKVNFTPRSLQQHLGILGEPTALGAILGLIIGILGNLTRLGSYHAWGQILQFAVQLSAVMTIFPLVTNVFAKAFTPLAKNIDQRRRQAAGDTAAPDPINDRKRWFLAVDDGVGYGESATIISGMILIPIMVALAFILPGNRTLPVVDLISLPFMVESIVALTNGNILKVIANGIVWFSIGLYCSSWSAAMYTGALQHYGAVIPAGIVLVTSFNLMARPLNALVFAAFISQNPFLIGSCIVVYLVLLVALRRYRPQIWHYLRRMADANVGTVAVRNGHHD</sequence>
<dbReference type="AlphaFoldDB" id="C8P469"/>
<dbReference type="InterPro" id="IPR013853">
    <property type="entry name" value="EIIC-GAT"/>
</dbReference>
<keyword evidence="4" id="KW-0762">Sugar transport</keyword>
<evidence type="ECO:0000256" key="6">
    <source>
        <dbReference type="ARBA" id="ARBA00022692"/>
    </source>
</evidence>
<feature type="transmembrane region" description="Helical" evidence="9">
    <location>
        <begin position="149"/>
        <end position="167"/>
    </location>
</feature>
<evidence type="ECO:0000256" key="2">
    <source>
        <dbReference type="ARBA" id="ARBA00022448"/>
    </source>
</evidence>
<reference evidence="11 13" key="2">
    <citation type="journal article" date="2015" name="Genome Announc.">
        <title>Expanding the biotechnology potential of lactobacilli through comparative genomics of 213 strains and associated genera.</title>
        <authorList>
            <person name="Sun Z."/>
            <person name="Harris H.M."/>
            <person name="McCann A."/>
            <person name="Guo C."/>
            <person name="Argimon S."/>
            <person name="Zhang W."/>
            <person name="Yang X."/>
            <person name="Jeffery I.B."/>
            <person name="Cooney J.C."/>
            <person name="Kagawa T.F."/>
            <person name="Liu W."/>
            <person name="Song Y."/>
            <person name="Salvetti E."/>
            <person name="Wrobel A."/>
            <person name="Rasinkangas P."/>
            <person name="Parkhill J."/>
            <person name="Rea M.C."/>
            <person name="O'Sullivan O."/>
            <person name="Ritari J."/>
            <person name="Douillard F.P."/>
            <person name="Paul Ross R."/>
            <person name="Yang R."/>
            <person name="Briner A.E."/>
            <person name="Felis G.E."/>
            <person name="de Vos W.M."/>
            <person name="Barrangou R."/>
            <person name="Klaenhammer T.R."/>
            <person name="Caufield P.W."/>
            <person name="Cui Y."/>
            <person name="Zhang H."/>
            <person name="O'Toole P.W."/>
        </authorList>
    </citation>
    <scope>NUCLEOTIDE SEQUENCE [LARGE SCALE GENOMIC DNA]</scope>
    <source>
        <strain evidence="11 13">DSM 16041</strain>
    </source>
</reference>
<keyword evidence="5" id="KW-0598">Phosphotransferase system</keyword>
<feature type="transmembrane region" description="Helical" evidence="9">
    <location>
        <begin position="44"/>
        <end position="68"/>
    </location>
</feature>
<dbReference type="PIRSF" id="PIRSF006304">
    <property type="entry name" value="GatC"/>
    <property type="match status" value="1"/>
</dbReference>
<dbReference type="PATRIC" id="fig|525309.8.peg.703"/>
<feature type="transmembrane region" description="Helical" evidence="9">
    <location>
        <begin position="127"/>
        <end position="143"/>
    </location>
</feature>
<dbReference type="GO" id="GO:0009401">
    <property type="term" value="P:phosphoenolpyruvate-dependent sugar phosphotransferase system"/>
    <property type="evidence" value="ECO:0007669"/>
    <property type="project" value="UniProtKB-KW"/>
</dbReference>
<feature type="transmembrane region" description="Helical" evidence="9">
    <location>
        <begin position="88"/>
        <end position="115"/>
    </location>
</feature>
<comment type="caution">
    <text evidence="10">The sequence shown here is derived from an EMBL/GenBank/DDBJ whole genome shotgun (WGS) entry which is preliminary data.</text>
</comment>
<comment type="subcellular location">
    <subcellularLocation>
        <location evidence="1">Cell membrane</location>
        <topology evidence="1">Multi-pass membrane protein</topology>
    </subcellularLocation>
</comment>
<dbReference type="PANTHER" id="PTHR37324:SF2">
    <property type="entry name" value="PTS SYSTEM GALACTITOL-SPECIFIC EIIC COMPONENT"/>
    <property type="match status" value="1"/>
</dbReference>
<dbReference type="PANTHER" id="PTHR37324">
    <property type="entry name" value="PTS SYSTEM GALACTITOL-SPECIFIC EIIC COMPONENT"/>
    <property type="match status" value="1"/>
</dbReference>
<dbReference type="Pfam" id="PF03611">
    <property type="entry name" value="EIIC-GAT"/>
    <property type="match status" value="1"/>
</dbReference>
<evidence type="ECO:0000256" key="3">
    <source>
        <dbReference type="ARBA" id="ARBA00022475"/>
    </source>
</evidence>
<feature type="transmembrane region" description="Helical" evidence="9">
    <location>
        <begin position="12"/>
        <end position="32"/>
    </location>
</feature>
<keyword evidence="6 9" id="KW-0812">Transmembrane</keyword>
<evidence type="ECO:0000313" key="12">
    <source>
        <dbReference type="Proteomes" id="UP000003675"/>
    </source>
</evidence>
<keyword evidence="13" id="KW-1185">Reference proteome</keyword>
<proteinExistence type="predicted"/>
<keyword evidence="7 9" id="KW-1133">Transmembrane helix</keyword>
<feature type="transmembrane region" description="Helical" evidence="9">
    <location>
        <begin position="318"/>
        <end position="344"/>
    </location>
</feature>
<dbReference type="EMBL" id="ACLL01000005">
    <property type="protein sequence ID" value="EEW54736.1"/>
    <property type="molecule type" value="Genomic_DNA"/>
</dbReference>
<evidence type="ECO:0000313" key="11">
    <source>
        <dbReference type="EMBL" id="KRK60662.1"/>
    </source>
</evidence>
<evidence type="ECO:0000256" key="8">
    <source>
        <dbReference type="ARBA" id="ARBA00023136"/>
    </source>
</evidence>
<evidence type="ECO:0000256" key="7">
    <source>
        <dbReference type="ARBA" id="ARBA00022989"/>
    </source>
</evidence>
<gene>
    <name evidence="11" type="ORF">FC31_GL000690</name>
    <name evidence="10" type="ORF">HMPREF0494_0113</name>
</gene>
<dbReference type="Proteomes" id="UP000051883">
    <property type="component" value="Unassembled WGS sequence"/>
</dbReference>
<keyword evidence="3" id="KW-1003">Cell membrane</keyword>
<dbReference type="HOGENOM" id="CLU_040393_0_1_9"/>
<feature type="transmembrane region" description="Helical" evidence="9">
    <location>
        <begin position="221"/>
        <end position="244"/>
    </location>
</feature>
<keyword evidence="2" id="KW-0813">Transport</keyword>
<protein>
    <submittedName>
        <fullName evidence="10">PTS system Galactitol-specific IIC component</fullName>
    </submittedName>
</protein>
<reference evidence="10 12" key="1">
    <citation type="submission" date="2009-09" db="EMBL/GenBank/DDBJ databases">
        <authorList>
            <person name="Qin X."/>
            <person name="Bachman B."/>
            <person name="Battles P."/>
            <person name="Bell A."/>
            <person name="Bess C."/>
            <person name="Bickham C."/>
            <person name="Chaboub L."/>
            <person name="Chen D."/>
            <person name="Coyle M."/>
            <person name="Deiros D.R."/>
            <person name="Dinh H."/>
            <person name="Forbes L."/>
            <person name="Fowler G."/>
            <person name="Francisco L."/>
            <person name="Fu Q."/>
            <person name="Gubbala S."/>
            <person name="Hale W."/>
            <person name="Han Y."/>
            <person name="Hemphill L."/>
            <person name="Highlander S.K."/>
            <person name="Hirani K."/>
            <person name="Hogues M."/>
            <person name="Jackson L."/>
            <person name="Jakkamsetti A."/>
            <person name="Javaid M."/>
            <person name="Jiang H."/>
            <person name="Korchina V."/>
            <person name="Kovar C."/>
            <person name="Lara F."/>
            <person name="Lee S."/>
            <person name="Mata R."/>
            <person name="Mathew T."/>
            <person name="Moen C."/>
            <person name="Morales K."/>
            <person name="Munidasa M."/>
            <person name="Nazareth L."/>
            <person name="Ngo R."/>
            <person name="Nguyen L."/>
            <person name="Okwuonu G."/>
            <person name="Ongeri F."/>
            <person name="Patil S."/>
            <person name="Petrosino J."/>
            <person name="Pham C."/>
            <person name="Pham P."/>
            <person name="Pu L.-L."/>
            <person name="Puazo M."/>
            <person name="Raj R."/>
            <person name="Reid J."/>
            <person name="Rouhana J."/>
            <person name="Saada N."/>
            <person name="Shang Y."/>
            <person name="Simmons D."/>
            <person name="Thornton R."/>
            <person name="Warren J."/>
            <person name="Weissenberger G."/>
            <person name="Zhang J."/>
            <person name="Zhang L."/>
            <person name="Zhou C."/>
            <person name="Zhu D."/>
            <person name="Muzny D."/>
            <person name="Worley K."/>
            <person name="Gibbs R."/>
        </authorList>
    </citation>
    <scope>NUCLEOTIDE SEQUENCE [LARGE SCALE GENOMIC DNA]</scope>
    <source>
        <strain evidence="10 12">DSM 16041</strain>
    </source>
</reference>